<organism evidence="4 5">
    <name type="scientific">Thalassospira xiamenensis</name>
    <dbReference type="NCBI Taxonomy" id="220697"/>
    <lineage>
        <taxon>Bacteria</taxon>
        <taxon>Pseudomonadati</taxon>
        <taxon>Pseudomonadota</taxon>
        <taxon>Alphaproteobacteria</taxon>
        <taxon>Rhodospirillales</taxon>
        <taxon>Thalassospiraceae</taxon>
        <taxon>Thalassospira</taxon>
    </lineage>
</organism>
<name>A0ABR5Y5J3_9PROT</name>
<dbReference type="InterPro" id="IPR032623">
    <property type="entry name" value="FecR_N"/>
</dbReference>
<feature type="domain" description="FecR N-terminal" evidence="3">
    <location>
        <begin position="14"/>
        <end position="55"/>
    </location>
</feature>
<evidence type="ECO:0008006" key="6">
    <source>
        <dbReference type="Google" id="ProtNLM"/>
    </source>
</evidence>
<gene>
    <name evidence="4" type="ORF">AUP40_10880</name>
</gene>
<dbReference type="PANTHER" id="PTHR30273:SF2">
    <property type="entry name" value="PROTEIN FECR"/>
    <property type="match status" value="1"/>
</dbReference>
<sequence length="364" mass="39642">MTATTQQIEKAASREATDWLVLLQDDPDDVPLQDAFREWLERSPVNVAAWQAMTQASQSMDAATPVLADKWTPLLEAVRGTEQADIARTEETRFRHRQAAAMAGRMFAPVLKTRTLRNGGFKRPAMFGVVGLAVAACLVAVLAGPDFLRGLQSDYMTGTSQTRQITLEDGSTVTLAPESAITVAYSAGERTVRLLGGEAFFDVAPNPERPFRVEAEGVDTTVLGTGFDVLRNDGGVRVSVEHGRVRVDYADQGVLPVAETLGAGQSLRVDWSGAYEIVESPANHVAAWRQNQIVARYEPFGAVVDQLRRHYSGKIVVLDDELSSKPVTGVYNLADPLEALYGIARAQDAVLWQISPWLVFVSKG</sequence>
<dbReference type="InterPro" id="IPR006860">
    <property type="entry name" value="FecR"/>
</dbReference>
<evidence type="ECO:0000259" key="2">
    <source>
        <dbReference type="Pfam" id="PF04773"/>
    </source>
</evidence>
<dbReference type="PIRSF" id="PIRSF018266">
    <property type="entry name" value="FecR"/>
    <property type="match status" value="1"/>
</dbReference>
<dbReference type="Proteomes" id="UP000076167">
    <property type="component" value="Unassembled WGS sequence"/>
</dbReference>
<dbReference type="Gene3D" id="2.60.120.1440">
    <property type="match status" value="1"/>
</dbReference>
<keyword evidence="1" id="KW-1133">Transmembrane helix</keyword>
<dbReference type="Pfam" id="PF04773">
    <property type="entry name" value="FecR"/>
    <property type="match status" value="1"/>
</dbReference>
<keyword evidence="1" id="KW-0472">Membrane</keyword>
<comment type="caution">
    <text evidence="4">The sequence shown here is derived from an EMBL/GenBank/DDBJ whole genome shotgun (WGS) entry which is preliminary data.</text>
</comment>
<keyword evidence="5" id="KW-1185">Reference proteome</keyword>
<evidence type="ECO:0000256" key="1">
    <source>
        <dbReference type="SAM" id="Phobius"/>
    </source>
</evidence>
<feature type="transmembrane region" description="Helical" evidence="1">
    <location>
        <begin position="124"/>
        <end position="143"/>
    </location>
</feature>
<proteinExistence type="predicted"/>
<dbReference type="RefSeq" id="WP_063093560.1">
    <property type="nucleotide sequence ID" value="NZ_DFMA01000009.1"/>
</dbReference>
<keyword evidence="1" id="KW-0812">Transmembrane</keyword>
<feature type="domain" description="FecR protein" evidence="2">
    <location>
        <begin position="154"/>
        <end position="246"/>
    </location>
</feature>
<accession>A0ABR5Y5J3</accession>
<dbReference type="PANTHER" id="PTHR30273">
    <property type="entry name" value="PERIPLASMIC SIGNAL SENSOR AND SIGMA FACTOR ACTIVATOR FECR-RELATED"/>
    <property type="match status" value="1"/>
</dbReference>
<reference evidence="4 5" key="1">
    <citation type="submission" date="2015-12" db="EMBL/GenBank/DDBJ databases">
        <title>Genome sequence of Thalassospira xiamenensis MCCC 1A03005.</title>
        <authorList>
            <person name="Lu L."/>
            <person name="Lai Q."/>
            <person name="Shao Z."/>
            <person name="Qian P."/>
        </authorList>
    </citation>
    <scope>NUCLEOTIDE SEQUENCE [LARGE SCALE GENOMIC DNA]</scope>
    <source>
        <strain evidence="4 5">MCCC 1A03005</strain>
    </source>
</reference>
<evidence type="ECO:0000313" key="5">
    <source>
        <dbReference type="Proteomes" id="UP000076167"/>
    </source>
</evidence>
<evidence type="ECO:0000259" key="3">
    <source>
        <dbReference type="Pfam" id="PF16220"/>
    </source>
</evidence>
<dbReference type="Pfam" id="PF16220">
    <property type="entry name" value="DUF4880"/>
    <property type="match status" value="1"/>
</dbReference>
<dbReference type="EMBL" id="LPXL01000007">
    <property type="protein sequence ID" value="KZD06249.1"/>
    <property type="molecule type" value="Genomic_DNA"/>
</dbReference>
<protein>
    <recommendedName>
        <fullName evidence="6">FecR family protein</fullName>
    </recommendedName>
</protein>
<dbReference type="InterPro" id="IPR012373">
    <property type="entry name" value="Ferrdict_sens_TM"/>
</dbReference>
<evidence type="ECO:0000313" key="4">
    <source>
        <dbReference type="EMBL" id="KZD06249.1"/>
    </source>
</evidence>